<dbReference type="Proteomes" id="UP000316726">
    <property type="component" value="Chromosome 4"/>
</dbReference>
<evidence type="ECO:0000256" key="2">
    <source>
        <dbReference type="SAM" id="MobiDB-lite"/>
    </source>
</evidence>
<dbReference type="PROSITE" id="PS51421">
    <property type="entry name" value="RAS"/>
    <property type="match status" value="1"/>
</dbReference>
<name>A0A5B8MJN8_9CHLO</name>
<dbReference type="Gene3D" id="3.40.50.300">
    <property type="entry name" value="P-loop containing nucleotide triphosphate hydrolases"/>
    <property type="match status" value="1"/>
</dbReference>
<dbReference type="SMART" id="SM00173">
    <property type="entry name" value="RAS"/>
    <property type="match status" value="1"/>
</dbReference>
<dbReference type="GO" id="GO:0005525">
    <property type="term" value="F:GTP binding"/>
    <property type="evidence" value="ECO:0007669"/>
    <property type="project" value="InterPro"/>
</dbReference>
<dbReference type="SMART" id="SM00175">
    <property type="entry name" value="RAB"/>
    <property type="match status" value="1"/>
</dbReference>
<sequence length="212" mass="22524">MGCANSKSGGRDRQGEKAVRGLDGGGNGGGARGAAGGMPRIKMVLLGDSGVGKSCLVLRFVRGQFDPSSKVTVGAAFMSHPVALPDSSTVKFEIWDTAGQERYASLAPLYYRGASAAAIVYDITSKDSFAKAKHWVKELQKNASQEIVIILVGNKSDMEADRDVSAEEAKEYADENAMEYIEASAKTAHNVNEIFESIAAHLPKILSQGEPK</sequence>
<accession>A0A5B8MJN8</accession>
<keyword evidence="4" id="KW-1185">Reference proteome</keyword>
<proteinExistence type="predicted"/>
<dbReference type="Pfam" id="PF00071">
    <property type="entry name" value="Ras"/>
    <property type="match status" value="1"/>
</dbReference>
<dbReference type="FunFam" id="3.40.50.300:FF:000851">
    <property type="entry name" value="Ras-related small GTP-binding family protein"/>
    <property type="match status" value="1"/>
</dbReference>
<dbReference type="GO" id="GO:0003924">
    <property type="term" value="F:GTPase activity"/>
    <property type="evidence" value="ECO:0007669"/>
    <property type="project" value="InterPro"/>
</dbReference>
<dbReference type="AlphaFoldDB" id="A0A5B8MJN8"/>
<gene>
    <name evidence="3" type="ORF">A3770_04p33460</name>
</gene>
<dbReference type="SMART" id="SM00174">
    <property type="entry name" value="RHO"/>
    <property type="match status" value="1"/>
</dbReference>
<dbReference type="InterPro" id="IPR005225">
    <property type="entry name" value="Small_GTP-bd"/>
</dbReference>
<dbReference type="SUPFAM" id="SSF52540">
    <property type="entry name" value="P-loop containing nucleoside triphosphate hydrolases"/>
    <property type="match status" value="1"/>
</dbReference>
<evidence type="ECO:0000313" key="3">
    <source>
        <dbReference type="EMBL" id="QDZ20828.1"/>
    </source>
</evidence>
<feature type="compositionally biased region" description="Basic and acidic residues" evidence="2">
    <location>
        <begin position="9"/>
        <end position="20"/>
    </location>
</feature>
<feature type="region of interest" description="Disordered" evidence="2">
    <location>
        <begin position="1"/>
        <end position="33"/>
    </location>
</feature>
<organism evidence="3 4">
    <name type="scientific">Chloropicon primus</name>
    <dbReference type="NCBI Taxonomy" id="1764295"/>
    <lineage>
        <taxon>Eukaryota</taxon>
        <taxon>Viridiplantae</taxon>
        <taxon>Chlorophyta</taxon>
        <taxon>Chloropicophyceae</taxon>
        <taxon>Chloropicales</taxon>
        <taxon>Chloropicaceae</taxon>
        <taxon>Chloropicon</taxon>
    </lineage>
</organism>
<feature type="compositionally biased region" description="Gly residues" evidence="2">
    <location>
        <begin position="22"/>
        <end position="33"/>
    </location>
</feature>
<reference evidence="3 4" key="1">
    <citation type="submission" date="2018-07" db="EMBL/GenBank/DDBJ databases">
        <title>The complete nuclear genome of the prasinophyte Chloropicon primus (CCMP1205).</title>
        <authorList>
            <person name="Pombert J.-F."/>
            <person name="Otis C."/>
            <person name="Turmel M."/>
            <person name="Lemieux C."/>
        </authorList>
    </citation>
    <scope>NUCLEOTIDE SEQUENCE [LARGE SCALE GENOMIC DNA]</scope>
    <source>
        <strain evidence="3 4">CCMP1205</strain>
    </source>
</reference>
<dbReference type="PROSITE" id="PS51420">
    <property type="entry name" value="RHO"/>
    <property type="match status" value="1"/>
</dbReference>
<dbReference type="PRINTS" id="PR00449">
    <property type="entry name" value="RASTRNSFRMNG"/>
</dbReference>
<evidence type="ECO:0000313" key="4">
    <source>
        <dbReference type="Proteomes" id="UP000316726"/>
    </source>
</evidence>
<dbReference type="EMBL" id="CP031037">
    <property type="protein sequence ID" value="QDZ20828.1"/>
    <property type="molecule type" value="Genomic_DNA"/>
</dbReference>
<keyword evidence="1" id="KW-0547">Nucleotide-binding</keyword>
<dbReference type="OrthoDB" id="63533at2759"/>
<dbReference type="InterPro" id="IPR001806">
    <property type="entry name" value="Small_GTPase"/>
</dbReference>
<dbReference type="SMART" id="SM00176">
    <property type="entry name" value="RAN"/>
    <property type="match status" value="1"/>
</dbReference>
<dbReference type="CDD" id="cd01860">
    <property type="entry name" value="Rab5_related"/>
    <property type="match status" value="1"/>
</dbReference>
<dbReference type="PANTHER" id="PTHR47978">
    <property type="match status" value="1"/>
</dbReference>
<dbReference type="NCBIfam" id="TIGR00231">
    <property type="entry name" value="small_GTP"/>
    <property type="match status" value="1"/>
</dbReference>
<dbReference type="InterPro" id="IPR027417">
    <property type="entry name" value="P-loop_NTPase"/>
</dbReference>
<protein>
    <submittedName>
        <fullName evidence="3">Rab family GTPase</fullName>
    </submittedName>
</protein>
<dbReference type="STRING" id="1764295.A0A5B8MJN8"/>
<dbReference type="PROSITE" id="PS51419">
    <property type="entry name" value="RAB"/>
    <property type="match status" value="1"/>
</dbReference>
<evidence type="ECO:0000256" key="1">
    <source>
        <dbReference type="ARBA" id="ARBA00022741"/>
    </source>
</evidence>